<reference evidence="2" key="2">
    <citation type="submission" date="2023-05" db="EMBL/GenBank/DDBJ databases">
        <authorList>
            <consortium name="Lawrence Berkeley National Laboratory"/>
            <person name="Steindorff A."/>
            <person name="Hensen N."/>
            <person name="Bonometti L."/>
            <person name="Westerberg I."/>
            <person name="Brannstrom I.O."/>
            <person name="Guillou S."/>
            <person name="Cros-Aarteil S."/>
            <person name="Calhoun S."/>
            <person name="Haridas S."/>
            <person name="Kuo A."/>
            <person name="Mondo S."/>
            <person name="Pangilinan J."/>
            <person name="Riley R."/>
            <person name="Labutti K."/>
            <person name="Andreopoulos B."/>
            <person name="Lipzen A."/>
            <person name="Chen C."/>
            <person name="Yanf M."/>
            <person name="Daum C."/>
            <person name="Ng V."/>
            <person name="Clum A."/>
            <person name="Ohm R."/>
            <person name="Martin F."/>
            <person name="Silar P."/>
            <person name="Natvig D."/>
            <person name="Lalanne C."/>
            <person name="Gautier V."/>
            <person name="Ament-Velasquez S.L."/>
            <person name="Kruys A."/>
            <person name="Hutchinson M.I."/>
            <person name="Powell A.J."/>
            <person name="Barry K."/>
            <person name="Miller A.N."/>
            <person name="Grigoriev I.V."/>
            <person name="Debuchy R."/>
            <person name="Gladieux P."/>
            <person name="Thoren M.H."/>
            <person name="Johannesson H."/>
        </authorList>
    </citation>
    <scope>NUCLEOTIDE SEQUENCE</scope>
    <source>
        <strain evidence="2">CBS 123565</strain>
    </source>
</reference>
<dbReference type="Gene3D" id="3.30.710.10">
    <property type="entry name" value="Potassium Channel Kv1.1, Chain A"/>
    <property type="match status" value="2"/>
</dbReference>
<dbReference type="PANTHER" id="PTHR47843:SF5">
    <property type="entry name" value="BTB_POZ DOMAIN PROTEIN"/>
    <property type="match status" value="1"/>
</dbReference>
<dbReference type="InterPro" id="IPR000210">
    <property type="entry name" value="BTB/POZ_dom"/>
</dbReference>
<keyword evidence="3" id="KW-1185">Reference proteome</keyword>
<protein>
    <recommendedName>
        <fullName evidence="1">BTB domain-containing protein</fullName>
    </recommendedName>
</protein>
<organism evidence="2 3">
    <name type="scientific">Trichocladium antarcticum</name>
    <dbReference type="NCBI Taxonomy" id="1450529"/>
    <lineage>
        <taxon>Eukaryota</taxon>
        <taxon>Fungi</taxon>
        <taxon>Dikarya</taxon>
        <taxon>Ascomycota</taxon>
        <taxon>Pezizomycotina</taxon>
        <taxon>Sordariomycetes</taxon>
        <taxon>Sordariomycetidae</taxon>
        <taxon>Sordariales</taxon>
        <taxon>Chaetomiaceae</taxon>
        <taxon>Trichocladium</taxon>
    </lineage>
</organism>
<dbReference type="SUPFAM" id="SSF54695">
    <property type="entry name" value="POZ domain"/>
    <property type="match status" value="1"/>
</dbReference>
<sequence length="246" mass="27620">SAHTARARERGEFTDFVLICGAERFPVHKVIVCSQSKYEIAEQSPAIVRRMVEYFYTGDYKDCNESTQDPNQEKPECSDEEGLTALCIHARMFALADMYHVDRLQSLAVTKYSKAMEKTPNIGDLLDSISDVYRLTPPSVRTLRDKVIVAFRVQLGWTRRLRQTSFFPDLEPSADESGGATDTLMAAYDEVATESPEFLKDLLSSYIRSPLQGQCHNCGPEQLQPMEALQMKCLTCGKGGARPAYL</sequence>
<dbReference type="PANTHER" id="PTHR47843">
    <property type="entry name" value="BTB DOMAIN-CONTAINING PROTEIN-RELATED"/>
    <property type="match status" value="1"/>
</dbReference>
<proteinExistence type="predicted"/>
<feature type="non-terminal residue" evidence="2">
    <location>
        <position position="1"/>
    </location>
</feature>
<comment type="caution">
    <text evidence="2">The sequence shown here is derived from an EMBL/GenBank/DDBJ whole genome shotgun (WGS) entry which is preliminary data.</text>
</comment>
<dbReference type="EMBL" id="MU853408">
    <property type="protein sequence ID" value="KAK4134630.1"/>
    <property type="molecule type" value="Genomic_DNA"/>
</dbReference>
<reference evidence="2" key="1">
    <citation type="journal article" date="2023" name="Mol. Phylogenet. Evol.">
        <title>Genome-scale phylogeny and comparative genomics of the fungal order Sordariales.</title>
        <authorList>
            <person name="Hensen N."/>
            <person name="Bonometti L."/>
            <person name="Westerberg I."/>
            <person name="Brannstrom I.O."/>
            <person name="Guillou S."/>
            <person name="Cros-Aarteil S."/>
            <person name="Calhoun S."/>
            <person name="Haridas S."/>
            <person name="Kuo A."/>
            <person name="Mondo S."/>
            <person name="Pangilinan J."/>
            <person name="Riley R."/>
            <person name="LaButti K."/>
            <person name="Andreopoulos B."/>
            <person name="Lipzen A."/>
            <person name="Chen C."/>
            <person name="Yan M."/>
            <person name="Daum C."/>
            <person name="Ng V."/>
            <person name="Clum A."/>
            <person name="Steindorff A."/>
            <person name="Ohm R.A."/>
            <person name="Martin F."/>
            <person name="Silar P."/>
            <person name="Natvig D.O."/>
            <person name="Lalanne C."/>
            <person name="Gautier V."/>
            <person name="Ament-Velasquez S.L."/>
            <person name="Kruys A."/>
            <person name="Hutchinson M.I."/>
            <person name="Powell A.J."/>
            <person name="Barry K."/>
            <person name="Miller A.N."/>
            <person name="Grigoriev I.V."/>
            <person name="Debuchy R."/>
            <person name="Gladieux P."/>
            <person name="Hiltunen Thoren M."/>
            <person name="Johannesson H."/>
        </authorList>
    </citation>
    <scope>NUCLEOTIDE SEQUENCE</scope>
    <source>
        <strain evidence="2">CBS 123565</strain>
    </source>
</reference>
<dbReference type="CDD" id="cd18186">
    <property type="entry name" value="BTB_POZ_ZBTB_KLHL-like"/>
    <property type="match status" value="1"/>
</dbReference>
<evidence type="ECO:0000259" key="1">
    <source>
        <dbReference type="Pfam" id="PF00651"/>
    </source>
</evidence>
<evidence type="ECO:0000313" key="3">
    <source>
        <dbReference type="Proteomes" id="UP001304895"/>
    </source>
</evidence>
<dbReference type="InterPro" id="IPR011333">
    <property type="entry name" value="SKP1/BTB/POZ_sf"/>
</dbReference>
<dbReference type="Pfam" id="PF00651">
    <property type="entry name" value="BTB"/>
    <property type="match status" value="1"/>
</dbReference>
<evidence type="ECO:0000313" key="2">
    <source>
        <dbReference type="EMBL" id="KAK4134630.1"/>
    </source>
</evidence>
<gene>
    <name evidence="2" type="ORF">BT67DRAFT_379345</name>
</gene>
<name>A0AAN6ZD26_9PEZI</name>
<dbReference type="Proteomes" id="UP001304895">
    <property type="component" value="Unassembled WGS sequence"/>
</dbReference>
<dbReference type="AlphaFoldDB" id="A0AAN6ZD26"/>
<feature type="domain" description="BTB" evidence="1">
    <location>
        <begin position="7"/>
        <end position="38"/>
    </location>
</feature>
<accession>A0AAN6ZD26</accession>